<dbReference type="EMBL" id="BAABFT010000003">
    <property type="protein sequence ID" value="GAA4316155.1"/>
    <property type="molecule type" value="Genomic_DNA"/>
</dbReference>
<sequence>MDTNLSYFRYYNKADNSTIYTYTLRLDPDLNIDDQLTDKLAELAREHHLPQQNIGCEAVNEDF</sequence>
<proteinExistence type="predicted"/>
<keyword evidence="2" id="KW-1185">Reference proteome</keyword>
<evidence type="ECO:0000313" key="1">
    <source>
        <dbReference type="EMBL" id="GAA4316155.1"/>
    </source>
</evidence>
<dbReference type="Proteomes" id="UP001500582">
    <property type="component" value="Unassembled WGS sequence"/>
</dbReference>
<organism evidence="1 2">
    <name type="scientific">Mucilaginibacter gynuensis</name>
    <dbReference type="NCBI Taxonomy" id="1302236"/>
    <lineage>
        <taxon>Bacteria</taxon>
        <taxon>Pseudomonadati</taxon>
        <taxon>Bacteroidota</taxon>
        <taxon>Sphingobacteriia</taxon>
        <taxon>Sphingobacteriales</taxon>
        <taxon>Sphingobacteriaceae</taxon>
        <taxon>Mucilaginibacter</taxon>
    </lineage>
</organism>
<reference evidence="2" key="1">
    <citation type="journal article" date="2019" name="Int. J. Syst. Evol. Microbiol.">
        <title>The Global Catalogue of Microorganisms (GCM) 10K type strain sequencing project: providing services to taxonomists for standard genome sequencing and annotation.</title>
        <authorList>
            <consortium name="The Broad Institute Genomics Platform"/>
            <consortium name="The Broad Institute Genome Sequencing Center for Infectious Disease"/>
            <person name="Wu L."/>
            <person name="Ma J."/>
        </authorList>
    </citation>
    <scope>NUCLEOTIDE SEQUENCE [LARGE SCALE GENOMIC DNA]</scope>
    <source>
        <strain evidence="2">JCM 17705</strain>
    </source>
</reference>
<evidence type="ECO:0000313" key="2">
    <source>
        <dbReference type="Proteomes" id="UP001500582"/>
    </source>
</evidence>
<name>A0ABP8G2R1_9SPHI</name>
<gene>
    <name evidence="1" type="ORF">GCM10023149_12960</name>
</gene>
<accession>A0ABP8G2R1</accession>
<comment type="caution">
    <text evidence="1">The sequence shown here is derived from an EMBL/GenBank/DDBJ whole genome shotgun (WGS) entry which is preliminary data.</text>
</comment>
<dbReference type="RefSeq" id="WP_345210202.1">
    <property type="nucleotide sequence ID" value="NZ_BAABFT010000003.1"/>
</dbReference>
<protein>
    <submittedName>
        <fullName evidence="1">Uncharacterized protein</fullName>
    </submittedName>
</protein>